<reference evidence="2" key="1">
    <citation type="submission" date="2023-10" db="EMBL/GenBank/DDBJ databases">
        <authorList>
            <person name="Chen Y."/>
            <person name="Shah S."/>
            <person name="Dougan E. K."/>
            <person name="Thang M."/>
            <person name="Chan C."/>
        </authorList>
    </citation>
    <scope>NUCLEOTIDE SEQUENCE [LARGE SCALE GENOMIC DNA]</scope>
</reference>
<name>A0ABN9Q5V5_9DINO</name>
<feature type="region of interest" description="Disordered" evidence="1">
    <location>
        <begin position="1"/>
        <end position="24"/>
    </location>
</feature>
<sequence>MEGLPVDLQGSGAPPPVAGDQGKFSDDKLVQLISLHRKMGNEAQANQVDRHIKQLEKKLQHDLEQYTKWSNWRADKKESVGAVRRELAGETQKHQGMVDQLRAQVCPAPATPQKRCIALQDLLDESSDFLDMGSVEEVFGVDGSVYEVQGSDAQEFEKRTTQLKESIQKAARQLSGE</sequence>
<protein>
    <recommendedName>
        <fullName evidence="4">Tubulin-specific chaperone A</fullName>
    </recommendedName>
</protein>
<evidence type="ECO:0008006" key="4">
    <source>
        <dbReference type="Google" id="ProtNLM"/>
    </source>
</evidence>
<evidence type="ECO:0000313" key="3">
    <source>
        <dbReference type="Proteomes" id="UP001189429"/>
    </source>
</evidence>
<organism evidence="2 3">
    <name type="scientific">Prorocentrum cordatum</name>
    <dbReference type="NCBI Taxonomy" id="2364126"/>
    <lineage>
        <taxon>Eukaryota</taxon>
        <taxon>Sar</taxon>
        <taxon>Alveolata</taxon>
        <taxon>Dinophyceae</taxon>
        <taxon>Prorocentrales</taxon>
        <taxon>Prorocentraceae</taxon>
        <taxon>Prorocentrum</taxon>
    </lineage>
</organism>
<proteinExistence type="predicted"/>
<dbReference type="Proteomes" id="UP001189429">
    <property type="component" value="Unassembled WGS sequence"/>
</dbReference>
<gene>
    <name evidence="2" type="ORF">PCOR1329_LOCUS8222</name>
</gene>
<comment type="caution">
    <text evidence="2">The sequence shown here is derived from an EMBL/GenBank/DDBJ whole genome shotgun (WGS) entry which is preliminary data.</text>
</comment>
<evidence type="ECO:0000256" key="1">
    <source>
        <dbReference type="SAM" id="MobiDB-lite"/>
    </source>
</evidence>
<dbReference type="EMBL" id="CAUYUJ010002243">
    <property type="protein sequence ID" value="CAK0799906.1"/>
    <property type="molecule type" value="Genomic_DNA"/>
</dbReference>
<feature type="non-terminal residue" evidence="2">
    <location>
        <position position="177"/>
    </location>
</feature>
<keyword evidence="3" id="KW-1185">Reference proteome</keyword>
<evidence type="ECO:0000313" key="2">
    <source>
        <dbReference type="EMBL" id="CAK0799906.1"/>
    </source>
</evidence>
<accession>A0ABN9Q5V5</accession>